<dbReference type="EMBL" id="JADJZA010000001">
    <property type="protein sequence ID" value="MBK9295801.1"/>
    <property type="molecule type" value="Genomic_DNA"/>
</dbReference>
<accession>A0A936N9Y0</accession>
<proteinExistence type="predicted"/>
<organism evidence="1 2">
    <name type="scientific">Candidatus Neomicrothrix subdominans</name>
    <dbReference type="NCBI Taxonomy" id="2954438"/>
    <lineage>
        <taxon>Bacteria</taxon>
        <taxon>Bacillati</taxon>
        <taxon>Actinomycetota</taxon>
        <taxon>Acidimicrobiia</taxon>
        <taxon>Acidimicrobiales</taxon>
        <taxon>Microthrixaceae</taxon>
        <taxon>Candidatus Neomicrothrix</taxon>
    </lineage>
</organism>
<name>A0A936N9Y0_9ACTN</name>
<sequence>MKARITIDPPDDALLGELAPFLHSVLDAPRFETTAYLKQMYGAAPQTPICVQARIDGEIVAHQAFLWLPMRTALNNTLPATLSVNSSAAARLRGTGVYADLSLKMLTWGFAAGSLAYYGVTNEASMRATTRLGGKVVAQLPVRALLSAGRPDPAWTHRAVTPELLGGGLPERLAADADVASRFGVRYGWNAELLRWRLGFPGTALTISEHPRFWVVSTVRKAAGIPVVALLKVWARERSDRPIRLGPSAVASLARAHRTPAVIHVGLNADVSMVGTPLPKRIRPAPLFLTYVANPEIVATEEINFDTFELLDFDAL</sequence>
<dbReference type="Proteomes" id="UP000727993">
    <property type="component" value="Unassembled WGS sequence"/>
</dbReference>
<comment type="caution">
    <text evidence="1">The sequence shown here is derived from an EMBL/GenBank/DDBJ whole genome shotgun (WGS) entry which is preliminary data.</text>
</comment>
<reference evidence="1 2" key="1">
    <citation type="submission" date="2020-10" db="EMBL/GenBank/DDBJ databases">
        <title>Connecting structure to function with the recovery of over 1000 high-quality activated sludge metagenome-assembled genomes encoding full-length rRNA genes using long-read sequencing.</title>
        <authorList>
            <person name="Singleton C.M."/>
            <person name="Petriglieri F."/>
            <person name="Kristensen J.M."/>
            <person name="Kirkegaard R.H."/>
            <person name="Michaelsen T.Y."/>
            <person name="Andersen M.H."/>
            <person name="Karst S.M."/>
            <person name="Dueholm M.S."/>
            <person name="Nielsen P.H."/>
            <person name="Albertsen M."/>
        </authorList>
    </citation>
    <scope>NUCLEOTIDE SEQUENCE [LARGE SCALE GENOMIC DNA]</scope>
    <source>
        <strain evidence="1">Lyne_18-Q3-R50-59_MAXAC.006</strain>
    </source>
</reference>
<gene>
    <name evidence="1" type="ORF">IPN02_02780</name>
</gene>
<evidence type="ECO:0000313" key="1">
    <source>
        <dbReference type="EMBL" id="MBK9295801.1"/>
    </source>
</evidence>
<protein>
    <submittedName>
        <fullName evidence="1">Uncharacterized protein</fullName>
    </submittedName>
</protein>
<evidence type="ECO:0000313" key="2">
    <source>
        <dbReference type="Proteomes" id="UP000727993"/>
    </source>
</evidence>
<dbReference type="AlphaFoldDB" id="A0A936N9Y0"/>